<reference evidence="2 3" key="1">
    <citation type="submission" date="2020-08" db="EMBL/GenBank/DDBJ databases">
        <title>The Agave Microbiome: Exploring the role of microbial communities in plant adaptations to desert environments.</title>
        <authorList>
            <person name="Partida-Martinez L.P."/>
        </authorList>
    </citation>
    <scope>NUCLEOTIDE SEQUENCE [LARGE SCALE GENOMIC DNA]</scope>
    <source>
        <strain evidence="2 3">AT3.9</strain>
    </source>
</reference>
<accession>A0A7W4VPI3</accession>
<organism evidence="2 3">
    <name type="scientific">Microvirga lupini</name>
    <dbReference type="NCBI Taxonomy" id="420324"/>
    <lineage>
        <taxon>Bacteria</taxon>
        <taxon>Pseudomonadati</taxon>
        <taxon>Pseudomonadota</taxon>
        <taxon>Alphaproteobacteria</taxon>
        <taxon>Hyphomicrobiales</taxon>
        <taxon>Methylobacteriaceae</taxon>
        <taxon>Microvirga</taxon>
    </lineage>
</organism>
<proteinExistence type="predicted"/>
<dbReference type="Proteomes" id="UP000532010">
    <property type="component" value="Unassembled WGS sequence"/>
</dbReference>
<dbReference type="EMBL" id="JACHWB010000006">
    <property type="protein sequence ID" value="MBB3020958.1"/>
    <property type="molecule type" value="Genomic_DNA"/>
</dbReference>
<keyword evidence="3" id="KW-1185">Reference proteome</keyword>
<dbReference type="InterPro" id="IPR054189">
    <property type="entry name" value="DUF6894"/>
</dbReference>
<feature type="domain" description="DUF6894" evidence="1">
    <location>
        <begin position="3"/>
        <end position="41"/>
    </location>
</feature>
<dbReference type="Pfam" id="PF21834">
    <property type="entry name" value="DUF6894"/>
    <property type="match status" value="1"/>
</dbReference>
<dbReference type="RefSeq" id="WP_281381392.1">
    <property type="nucleotide sequence ID" value="NZ_JACHWB010000006.1"/>
</dbReference>
<gene>
    <name evidence="2" type="ORF">FHR70_004046</name>
</gene>
<name>A0A7W4VPI3_9HYPH</name>
<sequence>MPRFFFHIRCHGEILSCDDLGLDFPDVVTTHNEALRAARDLD</sequence>
<evidence type="ECO:0000313" key="3">
    <source>
        <dbReference type="Proteomes" id="UP000532010"/>
    </source>
</evidence>
<evidence type="ECO:0000259" key="1">
    <source>
        <dbReference type="Pfam" id="PF21834"/>
    </source>
</evidence>
<dbReference type="AlphaFoldDB" id="A0A7W4VPI3"/>
<evidence type="ECO:0000313" key="2">
    <source>
        <dbReference type="EMBL" id="MBB3020958.1"/>
    </source>
</evidence>
<protein>
    <recommendedName>
        <fullName evidence="1">DUF6894 domain-containing protein</fullName>
    </recommendedName>
</protein>
<comment type="caution">
    <text evidence="2">The sequence shown here is derived from an EMBL/GenBank/DDBJ whole genome shotgun (WGS) entry which is preliminary data.</text>
</comment>